<dbReference type="Pfam" id="PF03713">
    <property type="entry name" value="DUF305"/>
    <property type="match status" value="1"/>
</dbReference>
<evidence type="ECO:0000313" key="3">
    <source>
        <dbReference type="Proteomes" id="UP001597419"/>
    </source>
</evidence>
<dbReference type="RefSeq" id="WP_345395288.1">
    <property type="nucleotide sequence ID" value="NZ_BAABHG010000007.1"/>
</dbReference>
<reference evidence="3" key="1">
    <citation type="journal article" date="2019" name="Int. J. Syst. Evol. Microbiol.">
        <title>The Global Catalogue of Microorganisms (GCM) 10K type strain sequencing project: providing services to taxonomists for standard genome sequencing and annotation.</title>
        <authorList>
            <consortium name="The Broad Institute Genomics Platform"/>
            <consortium name="The Broad Institute Genome Sequencing Center for Infectious Disease"/>
            <person name="Wu L."/>
            <person name="Ma J."/>
        </authorList>
    </citation>
    <scope>NUCLEOTIDE SEQUENCE [LARGE SCALE GENOMIC DNA]</scope>
    <source>
        <strain evidence="3">CGMCC 4.7643</strain>
    </source>
</reference>
<name>A0ABW5GCM8_9PSEU</name>
<dbReference type="InterPro" id="IPR005183">
    <property type="entry name" value="DUF305_CopM-like"/>
</dbReference>
<evidence type="ECO:0000259" key="1">
    <source>
        <dbReference type="Pfam" id="PF03713"/>
    </source>
</evidence>
<accession>A0ABW5GCM8</accession>
<dbReference type="PANTHER" id="PTHR36933:SF1">
    <property type="entry name" value="SLL0788 PROTEIN"/>
    <property type="match status" value="1"/>
</dbReference>
<dbReference type="PANTHER" id="PTHR36933">
    <property type="entry name" value="SLL0788 PROTEIN"/>
    <property type="match status" value="1"/>
</dbReference>
<evidence type="ECO:0000313" key="2">
    <source>
        <dbReference type="EMBL" id="MFD2458187.1"/>
    </source>
</evidence>
<keyword evidence="3" id="KW-1185">Reference proteome</keyword>
<protein>
    <submittedName>
        <fullName evidence="2">DUF305 domain-containing protein</fullName>
    </submittedName>
</protein>
<gene>
    <name evidence="2" type="ORF">ACFSYJ_06245</name>
</gene>
<dbReference type="Proteomes" id="UP001597419">
    <property type="component" value="Unassembled WGS sequence"/>
</dbReference>
<feature type="domain" description="DUF305" evidence="1">
    <location>
        <begin position="14"/>
        <end position="154"/>
    </location>
</feature>
<comment type="caution">
    <text evidence="2">The sequence shown here is derived from an EMBL/GenBank/DDBJ whole genome shotgun (WGS) entry which is preliminary data.</text>
</comment>
<dbReference type="InterPro" id="IPR012347">
    <property type="entry name" value="Ferritin-like"/>
</dbReference>
<dbReference type="Gene3D" id="1.20.1260.10">
    <property type="match status" value="1"/>
</dbReference>
<organism evidence="2 3">
    <name type="scientific">Amycolatopsis samaneae</name>
    <dbReference type="NCBI Taxonomy" id="664691"/>
    <lineage>
        <taxon>Bacteria</taxon>
        <taxon>Bacillati</taxon>
        <taxon>Actinomycetota</taxon>
        <taxon>Actinomycetes</taxon>
        <taxon>Pseudonocardiales</taxon>
        <taxon>Pseudonocardiaceae</taxon>
        <taxon>Amycolatopsis</taxon>
    </lineage>
</organism>
<dbReference type="EMBL" id="JBHUKU010000003">
    <property type="protein sequence ID" value="MFD2458187.1"/>
    <property type="molecule type" value="Genomic_DNA"/>
</dbReference>
<sequence>MRAPSSAPEFNAADVMFLQMMIPHHEQGVEIVRLARDHQVRPAVAELAAAIEATQRSEAEDMKGWLRDWGQPATADASAHAGHGGMPMTSPDLIGALKSAPGAEFERRFLDILAGHQHQAVEMSQTETSTGKNPAARDLAHRIVESRTAEIKQLLGYTTT</sequence>
<proteinExistence type="predicted"/>